<accession>A0A915I3Z5</accession>
<sequence>MRPELIIKSIIPVVMAGIIAIYGLVVAVIIGGNTEGAPKLTLFRAFCHLGCGLAVGLSGLAAGYAIGIQLPLLVGLILILIFAKVLGLYGLIVALSFIIKT</sequence>
<keyword evidence="6" id="KW-0406">Ion transport</keyword>
<evidence type="ECO:0000256" key="9">
    <source>
        <dbReference type="SAM" id="Phobius"/>
    </source>
</evidence>
<comment type="similarity">
    <text evidence="2">Belongs to the V-ATPase proteolipid subunit family.</text>
</comment>
<evidence type="ECO:0000256" key="3">
    <source>
        <dbReference type="ARBA" id="ARBA00022448"/>
    </source>
</evidence>
<name>A0A915I3Z5_ROMCU</name>
<comment type="subcellular location">
    <subcellularLocation>
        <location evidence="1">Membrane</location>
        <topology evidence="1">Multi-pass membrane protein</topology>
    </subcellularLocation>
</comment>
<dbReference type="SUPFAM" id="SSF81333">
    <property type="entry name" value="F1F0 ATP synthase subunit C"/>
    <property type="match status" value="1"/>
</dbReference>
<keyword evidence="7 9" id="KW-0472">Membrane</keyword>
<evidence type="ECO:0000256" key="4">
    <source>
        <dbReference type="ARBA" id="ARBA00022692"/>
    </source>
</evidence>
<evidence type="ECO:0000256" key="5">
    <source>
        <dbReference type="ARBA" id="ARBA00022989"/>
    </source>
</evidence>
<keyword evidence="5 9" id="KW-1133">Transmembrane helix</keyword>
<evidence type="ECO:0000313" key="12">
    <source>
        <dbReference type="WBParaSite" id="nRc.2.0.1.t08144-RA"/>
    </source>
</evidence>
<proteinExistence type="inferred from homology"/>
<dbReference type="WBParaSite" id="nRc.2.0.1.t08144-RA">
    <property type="protein sequence ID" value="nRc.2.0.1.t08144-RA"/>
    <property type="gene ID" value="nRc.2.0.1.g08144"/>
</dbReference>
<feature type="transmembrane region" description="Helical" evidence="9">
    <location>
        <begin position="72"/>
        <end position="99"/>
    </location>
</feature>
<dbReference type="Gene3D" id="1.20.120.610">
    <property type="entry name" value="lithium bound rotor ring of v- atpase"/>
    <property type="match status" value="1"/>
</dbReference>
<evidence type="ECO:0000256" key="8">
    <source>
        <dbReference type="ARBA" id="ARBA00046574"/>
    </source>
</evidence>
<dbReference type="AlphaFoldDB" id="A0A915I3Z5"/>
<comment type="subunit">
    <text evidence="8">V-ATPase is a heteromultimeric enzyme made up of two complexes: the ATP-hydrolytic V1 complex and the proton translocation V0 complex. The V1 complex consists of three catalytic AB heterodimers that form a heterohexamer, three peripheral stalks each consisting of EG heterodimers, one central rotor including subunits D and F, and the regulatory subunits C and H. The proton translocation complex V0 consists of the proton transport subunit a, a ring of proteolipid subunits c9c'', rotary subunit d, subunits e and f, and the accessory subunits vah-19/Ac45 and vah-20/PRR.</text>
</comment>
<dbReference type="Pfam" id="PF00137">
    <property type="entry name" value="ATP-synt_C"/>
    <property type="match status" value="1"/>
</dbReference>
<evidence type="ECO:0000256" key="7">
    <source>
        <dbReference type="ARBA" id="ARBA00023136"/>
    </source>
</evidence>
<dbReference type="InterPro" id="IPR002379">
    <property type="entry name" value="ATPase_proteolipid_c-like_dom"/>
</dbReference>
<dbReference type="Proteomes" id="UP000887565">
    <property type="component" value="Unplaced"/>
</dbReference>
<feature type="transmembrane region" description="Helical" evidence="9">
    <location>
        <begin position="42"/>
        <end position="66"/>
    </location>
</feature>
<evidence type="ECO:0000256" key="6">
    <source>
        <dbReference type="ARBA" id="ARBA00023065"/>
    </source>
</evidence>
<evidence type="ECO:0000256" key="2">
    <source>
        <dbReference type="ARBA" id="ARBA00007296"/>
    </source>
</evidence>
<dbReference type="GO" id="GO:0046961">
    <property type="term" value="F:proton-transporting ATPase activity, rotational mechanism"/>
    <property type="evidence" value="ECO:0007669"/>
    <property type="project" value="InterPro"/>
</dbReference>
<keyword evidence="4 9" id="KW-0812">Transmembrane</keyword>
<dbReference type="NCBIfam" id="TIGR01100">
    <property type="entry name" value="V_ATP_synt_C"/>
    <property type="match status" value="1"/>
</dbReference>
<protein>
    <submittedName>
        <fullName evidence="12">V-ATPase proteolipid subunit C-like domain-containing protein</fullName>
    </submittedName>
</protein>
<evidence type="ECO:0000313" key="11">
    <source>
        <dbReference type="Proteomes" id="UP000887565"/>
    </source>
</evidence>
<feature type="transmembrane region" description="Helical" evidence="9">
    <location>
        <begin position="6"/>
        <end position="30"/>
    </location>
</feature>
<dbReference type="PANTHER" id="PTHR10263">
    <property type="entry name" value="V-TYPE PROTON ATPASE PROTEOLIPID SUBUNIT"/>
    <property type="match status" value="1"/>
</dbReference>
<organism evidence="11 12">
    <name type="scientific">Romanomermis culicivorax</name>
    <name type="common">Nematode worm</name>
    <dbReference type="NCBI Taxonomy" id="13658"/>
    <lineage>
        <taxon>Eukaryota</taxon>
        <taxon>Metazoa</taxon>
        <taxon>Ecdysozoa</taxon>
        <taxon>Nematoda</taxon>
        <taxon>Enoplea</taxon>
        <taxon>Dorylaimia</taxon>
        <taxon>Mermithida</taxon>
        <taxon>Mermithoidea</taxon>
        <taxon>Mermithidae</taxon>
        <taxon>Romanomermis</taxon>
    </lineage>
</organism>
<keyword evidence="3" id="KW-0813">Transport</keyword>
<reference evidence="12" key="1">
    <citation type="submission" date="2022-11" db="UniProtKB">
        <authorList>
            <consortium name="WormBaseParasite"/>
        </authorList>
    </citation>
    <scope>IDENTIFICATION</scope>
</reference>
<feature type="domain" description="V-ATPase proteolipid subunit C-like" evidence="10">
    <location>
        <begin position="2"/>
        <end position="30"/>
    </location>
</feature>
<dbReference type="GO" id="GO:0033179">
    <property type="term" value="C:proton-transporting V-type ATPase, V0 domain"/>
    <property type="evidence" value="ECO:0007669"/>
    <property type="project" value="InterPro"/>
</dbReference>
<evidence type="ECO:0000259" key="10">
    <source>
        <dbReference type="Pfam" id="PF00137"/>
    </source>
</evidence>
<dbReference type="InterPro" id="IPR035921">
    <property type="entry name" value="F/V-ATP_Csub_sf"/>
</dbReference>
<keyword evidence="11" id="KW-1185">Reference proteome</keyword>
<dbReference type="InterPro" id="IPR011555">
    <property type="entry name" value="ATPase_proteolipid_su_C_euk"/>
</dbReference>
<evidence type="ECO:0000256" key="1">
    <source>
        <dbReference type="ARBA" id="ARBA00004141"/>
    </source>
</evidence>
<dbReference type="OMA" id="MSVCPPY"/>